<proteinExistence type="predicted"/>
<protein>
    <submittedName>
        <fullName evidence="1">7064_t:CDS:1</fullName>
    </submittedName>
</protein>
<accession>A0ACA9QYV1</accession>
<feature type="non-terminal residue" evidence="1">
    <location>
        <position position="80"/>
    </location>
</feature>
<reference evidence="1" key="1">
    <citation type="submission" date="2021-06" db="EMBL/GenBank/DDBJ databases">
        <authorList>
            <person name="Kallberg Y."/>
            <person name="Tangrot J."/>
            <person name="Rosling A."/>
        </authorList>
    </citation>
    <scope>NUCLEOTIDE SEQUENCE</scope>
    <source>
        <strain evidence="1">CL356</strain>
    </source>
</reference>
<keyword evidence="2" id="KW-1185">Reference proteome</keyword>
<organism evidence="1 2">
    <name type="scientific">Acaulospora colombiana</name>
    <dbReference type="NCBI Taxonomy" id="27376"/>
    <lineage>
        <taxon>Eukaryota</taxon>
        <taxon>Fungi</taxon>
        <taxon>Fungi incertae sedis</taxon>
        <taxon>Mucoromycota</taxon>
        <taxon>Glomeromycotina</taxon>
        <taxon>Glomeromycetes</taxon>
        <taxon>Diversisporales</taxon>
        <taxon>Acaulosporaceae</taxon>
        <taxon>Acaulospora</taxon>
    </lineage>
</organism>
<dbReference type="EMBL" id="CAJVPT010063946">
    <property type="protein sequence ID" value="CAG8769540.1"/>
    <property type="molecule type" value="Genomic_DNA"/>
</dbReference>
<comment type="caution">
    <text evidence="1">The sequence shown here is derived from an EMBL/GenBank/DDBJ whole genome shotgun (WGS) entry which is preliminary data.</text>
</comment>
<evidence type="ECO:0000313" key="2">
    <source>
        <dbReference type="Proteomes" id="UP000789525"/>
    </source>
</evidence>
<name>A0ACA9QYV1_9GLOM</name>
<gene>
    <name evidence="1" type="ORF">ACOLOM_LOCUS13691</name>
</gene>
<feature type="non-terminal residue" evidence="1">
    <location>
        <position position="1"/>
    </location>
</feature>
<evidence type="ECO:0000313" key="1">
    <source>
        <dbReference type="EMBL" id="CAG8769540.1"/>
    </source>
</evidence>
<sequence length="80" mass="9131">KDALVDIITTLLNDNSPFTIGSVVMAFDDVCPQRFDLIHPHYRKLCRMLIDADEWGQIAIIGLLLRYARTQFLNPNPDSN</sequence>
<dbReference type="Proteomes" id="UP000789525">
    <property type="component" value="Unassembled WGS sequence"/>
</dbReference>